<dbReference type="PANTHER" id="PTHR14074:SF16">
    <property type="entry name" value="ANTIVIRAL INNATE IMMUNE RESPONSE RECEPTOR RIG-I"/>
    <property type="match status" value="1"/>
</dbReference>
<dbReference type="Gene3D" id="3.40.50.300">
    <property type="entry name" value="P-loop containing nucleotide triphosphate hydrolases"/>
    <property type="match status" value="2"/>
</dbReference>
<dbReference type="GO" id="GO:0016787">
    <property type="term" value="F:hydrolase activity"/>
    <property type="evidence" value="ECO:0007669"/>
    <property type="project" value="InterPro"/>
</dbReference>
<dbReference type="PROSITE" id="PS51194">
    <property type="entry name" value="HELICASE_CTER"/>
    <property type="match status" value="1"/>
</dbReference>
<dbReference type="SMART" id="SM00355">
    <property type="entry name" value="ZnF_C2H2"/>
    <property type="match status" value="2"/>
</dbReference>
<dbReference type="Pfam" id="PF04851">
    <property type="entry name" value="ResIII"/>
    <property type="match status" value="1"/>
</dbReference>
<dbReference type="InterPro" id="IPR036236">
    <property type="entry name" value="Znf_C2H2_sf"/>
</dbReference>
<dbReference type="InterPro" id="IPR027417">
    <property type="entry name" value="P-loop_NTPase"/>
</dbReference>
<dbReference type="SMART" id="SM00451">
    <property type="entry name" value="ZnF_U1"/>
    <property type="match status" value="2"/>
</dbReference>
<dbReference type="PROSITE" id="PS50171">
    <property type="entry name" value="ZF_MATRIN"/>
    <property type="match status" value="1"/>
</dbReference>
<comment type="caution">
    <text evidence="10">The sequence shown here is derived from an EMBL/GenBank/DDBJ whole genome shotgun (WGS) entry which is preliminary data.</text>
</comment>
<keyword evidence="3" id="KW-0863">Zinc-finger</keyword>
<organism evidence="10 11">
    <name type="scientific">Stylophora pistillata</name>
    <name type="common">Smooth cauliflower coral</name>
    <dbReference type="NCBI Taxonomy" id="50429"/>
    <lineage>
        <taxon>Eukaryota</taxon>
        <taxon>Metazoa</taxon>
        <taxon>Cnidaria</taxon>
        <taxon>Anthozoa</taxon>
        <taxon>Hexacorallia</taxon>
        <taxon>Scleractinia</taxon>
        <taxon>Astrocoeniina</taxon>
        <taxon>Pocilloporidae</taxon>
        <taxon>Stylophora</taxon>
    </lineage>
</organism>
<evidence type="ECO:0000313" key="11">
    <source>
        <dbReference type="Proteomes" id="UP000225706"/>
    </source>
</evidence>
<dbReference type="GO" id="GO:0005634">
    <property type="term" value="C:nucleus"/>
    <property type="evidence" value="ECO:0007669"/>
    <property type="project" value="UniProtKB-SubCell"/>
</dbReference>
<dbReference type="GO" id="GO:0005524">
    <property type="term" value="F:ATP binding"/>
    <property type="evidence" value="ECO:0007669"/>
    <property type="project" value="InterPro"/>
</dbReference>
<dbReference type="PROSITE" id="PS51192">
    <property type="entry name" value="HELICASE_ATP_BIND_1"/>
    <property type="match status" value="1"/>
</dbReference>
<dbReference type="InterPro" id="IPR006935">
    <property type="entry name" value="Helicase/UvrB_N"/>
</dbReference>
<dbReference type="InterPro" id="IPR014001">
    <property type="entry name" value="Helicase_ATP-bd"/>
</dbReference>
<dbReference type="InterPro" id="IPR051363">
    <property type="entry name" value="RLR_Helicase"/>
</dbReference>
<keyword evidence="11" id="KW-1185">Reference proteome</keyword>
<dbReference type="AlphaFoldDB" id="A0A2B4RFJ4"/>
<dbReference type="PANTHER" id="PTHR14074">
    <property type="entry name" value="HELICASE WITH DEATH DOMAIN-RELATED"/>
    <property type="match status" value="1"/>
</dbReference>
<keyword evidence="5" id="KW-0539">Nucleus</keyword>
<evidence type="ECO:0000259" key="9">
    <source>
        <dbReference type="PROSITE" id="PS51194"/>
    </source>
</evidence>
<dbReference type="InterPro" id="IPR000690">
    <property type="entry name" value="Matrin/U1-C_Znf_C2H2"/>
</dbReference>
<comment type="subcellular location">
    <subcellularLocation>
        <location evidence="1">Nucleus</location>
    </subcellularLocation>
</comment>
<feature type="domain" description="Matrin-type" evidence="7">
    <location>
        <begin position="463"/>
        <end position="493"/>
    </location>
</feature>
<evidence type="ECO:0000259" key="7">
    <source>
        <dbReference type="PROSITE" id="PS50171"/>
    </source>
</evidence>
<dbReference type="SUPFAM" id="SSF57667">
    <property type="entry name" value="beta-beta-alpha zinc fingers"/>
    <property type="match status" value="2"/>
</dbReference>
<dbReference type="GO" id="GO:0008270">
    <property type="term" value="F:zinc ion binding"/>
    <property type="evidence" value="ECO:0007669"/>
    <property type="project" value="UniProtKB-KW"/>
</dbReference>
<keyword evidence="2" id="KW-0479">Metal-binding</keyword>
<dbReference type="PROSITE" id="PS00028">
    <property type="entry name" value="ZINC_FINGER_C2H2_1"/>
    <property type="match status" value="1"/>
</dbReference>
<dbReference type="SMART" id="SM00487">
    <property type="entry name" value="DEXDc"/>
    <property type="match status" value="1"/>
</dbReference>
<dbReference type="Pfam" id="PF12874">
    <property type="entry name" value="zf-met"/>
    <property type="match status" value="2"/>
</dbReference>
<sequence>MALHYSTQLFDVNTNSQLKMLNFMESTSYFDKSCGQQTANFFNGFPQPFGFDDRASILEARSAPASTAELFTNCGAFASTNGIQCFGIINGLGKTHDFTALGNGYVDYQVISRNGIHGTEKREPSPELTVGHGRPKSSPRQQKRSGSDFENGENLSYGLFQFNAETSDNLKQIETTRHGLTKERQDTADIINTQVLSGLNSSFTFSLGCKEGIEEPIPRRWSDVSLETYSSRSPPLHGKPPDYSPRASGRSHSESEVVSSGSSLNGRQQILRRNVPEGCLGSKPKLADLQESILQLLQMHEALTPLQIVEALGRGTRDEMYEALCALHTKERVRAFQANGTTVWALVSQPTCDWRASPGVIGGERNKKPFGRGSYEELGGVPRRNFSALGYDSRPKKAPRAIDGQKVWMRSNGHIPTTVEKNSWTYCRLCKFSFASESQYEEHLRSTKHQNKVAKFSPISYKKYCEYCNVHLNSESQANEHFNSARHEQTVAKSQKAPPQQHLPLIKAPKEFVMEQFTRTQPFNYHIELYSKAMLTNGVCFLPTGTGKTLVAAQVIAHMLKLNPSRQVVFLVDRVLLVLQQSDCLRKELGHIRVADERGSFESTRPIRIGAVCGEMRKLEGNARIYEQDVLIITADCYRNHLNNGTLRFDDVSLIVLDEAHHCNKDHPYNVIIRDFYLQEDVHLGHRPKILGLTASPAGETSLEKTTKRLQRLLGNLGDAELLVVTRNGQELEEKTNRATPDCISASYTTHERDLLDILVKYVTKAFNLTVRLSDMKDYKDIFQPSSGGPFSIDDIYPVLGVIDNILQSQPEANALNALLHFQLLCEAVCTLQECGYQIALYQMTELAQEACPHGFHWAESMGLPCGEVRAYLELYLRQGFPSIIERRNSGAERLMEQLVRVNWNGVIGRSNCLALVLVKRQHTARCLSKYLSNQRELTSRGVRTTFINAGRSADKGLAYPLEIDPFVQIREGKFQIVVTTSLAEEGLDLPEPQWVFQMDPSSPVLALREIRGRAPLNGARFVAISRNIEQTKKIEDLLKREENMKRSAKLIMSNL</sequence>
<evidence type="ECO:0000313" key="10">
    <source>
        <dbReference type="EMBL" id="PFX15946.1"/>
    </source>
</evidence>
<keyword evidence="4" id="KW-0862">Zinc</keyword>
<evidence type="ECO:0000256" key="4">
    <source>
        <dbReference type="ARBA" id="ARBA00022833"/>
    </source>
</evidence>
<dbReference type="SUPFAM" id="SSF52540">
    <property type="entry name" value="P-loop containing nucleoside triphosphate hydrolases"/>
    <property type="match status" value="1"/>
</dbReference>
<protein>
    <submittedName>
        <fullName evidence="10">Dicer-like protein 1</fullName>
    </submittedName>
</protein>
<dbReference type="InterPro" id="IPR001650">
    <property type="entry name" value="Helicase_C-like"/>
</dbReference>
<name>A0A2B4RFJ4_STYPI</name>
<feature type="region of interest" description="Disordered" evidence="6">
    <location>
        <begin position="117"/>
        <end position="150"/>
    </location>
</feature>
<proteinExistence type="predicted"/>
<reference evidence="11" key="1">
    <citation type="journal article" date="2017" name="bioRxiv">
        <title>Comparative analysis of the genomes of Stylophora pistillata and Acropora digitifera provides evidence for extensive differences between species of corals.</title>
        <authorList>
            <person name="Voolstra C.R."/>
            <person name="Li Y."/>
            <person name="Liew Y.J."/>
            <person name="Baumgarten S."/>
            <person name="Zoccola D."/>
            <person name="Flot J.-F."/>
            <person name="Tambutte S."/>
            <person name="Allemand D."/>
            <person name="Aranda M."/>
        </authorList>
    </citation>
    <scope>NUCLEOTIDE SEQUENCE [LARGE SCALE GENOMIC DNA]</scope>
</reference>
<accession>A0A2B4RFJ4</accession>
<feature type="region of interest" description="Disordered" evidence="6">
    <location>
        <begin position="228"/>
        <end position="267"/>
    </location>
</feature>
<gene>
    <name evidence="10" type="primary">dcl1</name>
    <name evidence="10" type="ORF">AWC38_SpisGene19810</name>
</gene>
<dbReference type="Gene3D" id="3.30.160.60">
    <property type="entry name" value="Classic Zinc Finger"/>
    <property type="match status" value="2"/>
</dbReference>
<evidence type="ECO:0000256" key="3">
    <source>
        <dbReference type="ARBA" id="ARBA00022771"/>
    </source>
</evidence>
<dbReference type="Pfam" id="PF00271">
    <property type="entry name" value="Helicase_C"/>
    <property type="match status" value="1"/>
</dbReference>
<dbReference type="GO" id="GO:0003677">
    <property type="term" value="F:DNA binding"/>
    <property type="evidence" value="ECO:0007669"/>
    <property type="project" value="InterPro"/>
</dbReference>
<feature type="compositionally biased region" description="Basic residues" evidence="6">
    <location>
        <begin position="133"/>
        <end position="143"/>
    </location>
</feature>
<feature type="domain" description="Helicase C-terminal" evidence="9">
    <location>
        <begin position="906"/>
        <end position="1056"/>
    </location>
</feature>
<evidence type="ECO:0000256" key="1">
    <source>
        <dbReference type="ARBA" id="ARBA00004123"/>
    </source>
</evidence>
<evidence type="ECO:0000256" key="5">
    <source>
        <dbReference type="ARBA" id="ARBA00023242"/>
    </source>
</evidence>
<dbReference type="STRING" id="50429.A0A2B4RFJ4"/>
<dbReference type="InterPro" id="IPR003604">
    <property type="entry name" value="Matrin/U1-like-C_Znf_C2H2"/>
</dbReference>
<dbReference type="Proteomes" id="UP000225706">
    <property type="component" value="Unassembled WGS sequence"/>
</dbReference>
<dbReference type="EMBL" id="LSMT01000592">
    <property type="protein sequence ID" value="PFX15946.1"/>
    <property type="molecule type" value="Genomic_DNA"/>
</dbReference>
<evidence type="ECO:0000256" key="2">
    <source>
        <dbReference type="ARBA" id="ARBA00022723"/>
    </source>
</evidence>
<evidence type="ECO:0000256" key="6">
    <source>
        <dbReference type="SAM" id="MobiDB-lite"/>
    </source>
</evidence>
<evidence type="ECO:0000259" key="8">
    <source>
        <dbReference type="PROSITE" id="PS51192"/>
    </source>
</evidence>
<dbReference type="InterPro" id="IPR013087">
    <property type="entry name" value="Znf_C2H2_type"/>
</dbReference>
<dbReference type="GO" id="GO:0005737">
    <property type="term" value="C:cytoplasm"/>
    <property type="evidence" value="ECO:0007669"/>
    <property type="project" value="TreeGrafter"/>
</dbReference>
<dbReference type="OrthoDB" id="416741at2759"/>
<feature type="domain" description="Helicase ATP-binding" evidence="8">
    <location>
        <begin position="529"/>
        <end position="715"/>
    </location>
</feature>